<dbReference type="EMBL" id="JADWYR010000002">
    <property type="protein sequence ID" value="MBG9377711.1"/>
    <property type="molecule type" value="Genomic_DNA"/>
</dbReference>
<gene>
    <name evidence="1" type="ORF">I5907_15825</name>
</gene>
<reference evidence="1" key="1">
    <citation type="submission" date="2020-11" db="EMBL/GenBank/DDBJ databases">
        <title>Bacterial whole genome sequence for Panacibacter sp. DH6.</title>
        <authorList>
            <person name="Le V."/>
            <person name="Ko S."/>
            <person name="Ahn C.-Y."/>
            <person name="Oh H.-M."/>
        </authorList>
    </citation>
    <scope>NUCLEOTIDE SEQUENCE</scope>
    <source>
        <strain evidence="1">DH6</strain>
    </source>
</reference>
<comment type="caution">
    <text evidence="1">The sequence shown here is derived from an EMBL/GenBank/DDBJ whole genome shotgun (WGS) entry which is preliminary data.</text>
</comment>
<proteinExistence type="predicted"/>
<organism evidence="1 2">
    <name type="scientific">Panacibacter microcysteis</name>
    <dbReference type="NCBI Taxonomy" id="2793269"/>
    <lineage>
        <taxon>Bacteria</taxon>
        <taxon>Pseudomonadati</taxon>
        <taxon>Bacteroidota</taxon>
        <taxon>Chitinophagia</taxon>
        <taxon>Chitinophagales</taxon>
        <taxon>Chitinophagaceae</taxon>
        <taxon>Panacibacter</taxon>
    </lineage>
</organism>
<accession>A0A931GVD9</accession>
<dbReference type="RefSeq" id="WP_196991781.1">
    <property type="nucleotide sequence ID" value="NZ_JADWYR010000002.1"/>
</dbReference>
<dbReference type="AlphaFoldDB" id="A0A931GVD9"/>
<keyword evidence="2" id="KW-1185">Reference proteome</keyword>
<protein>
    <submittedName>
        <fullName evidence="1">Uncharacterized protein</fullName>
    </submittedName>
</protein>
<sequence>MATLESGNAPGENLYYLNLDATRTTVPGNYPVDNVYSNPNEKASLVRGDGNKIGASMILKVMAGDKFNLQANSWYVLGGNTPDAPVSPLSDIFSALASSLCDQQS</sequence>
<name>A0A931GVD9_9BACT</name>
<dbReference type="Proteomes" id="UP000628448">
    <property type="component" value="Unassembled WGS sequence"/>
</dbReference>
<evidence type="ECO:0000313" key="2">
    <source>
        <dbReference type="Proteomes" id="UP000628448"/>
    </source>
</evidence>
<evidence type="ECO:0000313" key="1">
    <source>
        <dbReference type="EMBL" id="MBG9377711.1"/>
    </source>
</evidence>